<organism evidence="1 2">
    <name type="scientific">Zarconia navalis LEGE 11467</name>
    <dbReference type="NCBI Taxonomy" id="1828826"/>
    <lineage>
        <taxon>Bacteria</taxon>
        <taxon>Bacillati</taxon>
        <taxon>Cyanobacteriota</taxon>
        <taxon>Cyanophyceae</taxon>
        <taxon>Oscillatoriophycideae</taxon>
        <taxon>Oscillatoriales</taxon>
        <taxon>Oscillatoriales incertae sedis</taxon>
        <taxon>Zarconia</taxon>
        <taxon>Zarconia navalis</taxon>
    </lineage>
</organism>
<dbReference type="InterPro" id="IPR021399">
    <property type="entry name" value="DUF3038"/>
</dbReference>
<protein>
    <submittedName>
        <fullName evidence="1">DUF3038 domain-containing protein</fullName>
    </submittedName>
</protein>
<dbReference type="EMBL" id="JADEXN010000014">
    <property type="protein sequence ID" value="MBE9039509.1"/>
    <property type="molecule type" value="Genomic_DNA"/>
</dbReference>
<keyword evidence="2" id="KW-1185">Reference proteome</keyword>
<comment type="caution">
    <text evidence="1">The sequence shown here is derived from an EMBL/GenBank/DDBJ whole genome shotgun (WGS) entry which is preliminary data.</text>
</comment>
<proteinExistence type="predicted"/>
<dbReference type="Pfam" id="PF11237">
    <property type="entry name" value="DUF3038"/>
    <property type="match status" value="1"/>
</dbReference>
<accession>A0A928VU71</accession>
<dbReference type="Proteomes" id="UP000621799">
    <property type="component" value="Unassembled WGS sequence"/>
</dbReference>
<evidence type="ECO:0000313" key="2">
    <source>
        <dbReference type="Proteomes" id="UP000621799"/>
    </source>
</evidence>
<reference evidence="1" key="1">
    <citation type="submission" date="2020-10" db="EMBL/GenBank/DDBJ databases">
        <authorList>
            <person name="Castelo-Branco R."/>
            <person name="Eusebio N."/>
            <person name="Adriana R."/>
            <person name="Vieira A."/>
            <person name="Brugerolle De Fraissinette N."/>
            <person name="Rezende De Castro R."/>
            <person name="Schneider M.P."/>
            <person name="Vasconcelos V."/>
            <person name="Leao P.N."/>
        </authorList>
    </citation>
    <scope>NUCLEOTIDE SEQUENCE</scope>
    <source>
        <strain evidence="1">LEGE 11467</strain>
    </source>
</reference>
<dbReference type="AlphaFoldDB" id="A0A928VU71"/>
<sequence length="200" mass="23035">MVSTSPPDLSAPLILESLPNLPISSDGCPRRTRMQIDLILLALEALNLKGSEDILALSKQLELQGIIKNRVVLWQLRCTNPLRRFSQRRPLTQDEAKALVLIACQLARRMTVTIRQLLLEYEKLRETQTPIEKSPRLSYFLERFRAHFRARMNPRRSMVMTYKSNEKLNELGLKLFSQLLFCTGTAGPQRLWISLFDGEV</sequence>
<dbReference type="RefSeq" id="WP_264319770.1">
    <property type="nucleotide sequence ID" value="NZ_JADEXN010000014.1"/>
</dbReference>
<evidence type="ECO:0000313" key="1">
    <source>
        <dbReference type="EMBL" id="MBE9039509.1"/>
    </source>
</evidence>
<name>A0A928VU71_9CYAN</name>
<gene>
    <name evidence="1" type="ORF">IQ235_01700</name>
</gene>